<gene>
    <name evidence="2" type="ORF">G4V63_22200</name>
</gene>
<evidence type="ECO:0000313" key="3">
    <source>
        <dbReference type="Proteomes" id="UP000480266"/>
    </source>
</evidence>
<keyword evidence="1" id="KW-0812">Transmembrane</keyword>
<dbReference type="Proteomes" id="UP000480266">
    <property type="component" value="Unassembled WGS sequence"/>
</dbReference>
<dbReference type="AlphaFoldDB" id="A0A7C9RIN1"/>
<comment type="caution">
    <text evidence="2">The sequence shown here is derived from an EMBL/GenBank/DDBJ whole genome shotgun (WGS) entry which is preliminary data.</text>
</comment>
<reference evidence="2" key="1">
    <citation type="submission" date="2020-02" db="EMBL/GenBank/DDBJ databases">
        <title>Draft genome sequence of Candidatus Afipia apatlaquensis IBT-C3, a potential strain for decolorization of textile dyes.</title>
        <authorList>
            <person name="Sanchez-Reyes A."/>
            <person name="Breton-Deval L."/>
            <person name="Mangelson H."/>
            <person name="Sanchez-Flores A."/>
        </authorList>
    </citation>
    <scope>NUCLEOTIDE SEQUENCE [LARGE SCALE GENOMIC DNA]</scope>
    <source>
        <strain evidence="2">IBT-C3</strain>
    </source>
</reference>
<name>A0A7C9RIN1_9BRAD</name>
<evidence type="ECO:0000256" key="1">
    <source>
        <dbReference type="SAM" id="Phobius"/>
    </source>
</evidence>
<keyword evidence="1" id="KW-0472">Membrane</keyword>
<feature type="transmembrane region" description="Helical" evidence="1">
    <location>
        <begin position="133"/>
        <end position="159"/>
    </location>
</feature>
<accession>A0A7C9RIN1</accession>
<sequence>MDWDSLAKQVIGLGAPILGTALGGPLGGAAGRILAEVVGAPEATPEAVGKALPSCGADRIVLAENAWTEAVRAEAEAVRGSVAETQATIRAELGSEDFVQRLWRPFYALELTLECAALWVVLVHEFWTGDMTAINALIGATGLLVSYWGFRFGVLGVYVSGRTREKLSLATGQETPGVLDKLVKAAVKKK</sequence>
<proteinExistence type="predicted"/>
<dbReference type="EMBL" id="JAAMRR010001129">
    <property type="protein sequence ID" value="NGX97818.1"/>
    <property type="molecule type" value="Genomic_DNA"/>
</dbReference>
<keyword evidence="3" id="KW-1185">Reference proteome</keyword>
<feature type="transmembrane region" description="Helical" evidence="1">
    <location>
        <begin position="106"/>
        <end position="127"/>
    </location>
</feature>
<organism evidence="2 3">
    <name type="scientific">Candidatus Afipia apatlaquensis</name>
    <dbReference type="NCBI Taxonomy" id="2712852"/>
    <lineage>
        <taxon>Bacteria</taxon>
        <taxon>Pseudomonadati</taxon>
        <taxon>Pseudomonadota</taxon>
        <taxon>Alphaproteobacteria</taxon>
        <taxon>Hyphomicrobiales</taxon>
        <taxon>Nitrobacteraceae</taxon>
        <taxon>Afipia</taxon>
    </lineage>
</organism>
<evidence type="ECO:0000313" key="2">
    <source>
        <dbReference type="EMBL" id="NGX97818.1"/>
    </source>
</evidence>
<evidence type="ECO:0008006" key="4">
    <source>
        <dbReference type="Google" id="ProtNLM"/>
    </source>
</evidence>
<protein>
    <recommendedName>
        <fullName evidence="4">Holin of 3TMs, for gene-transfer release</fullName>
    </recommendedName>
</protein>
<keyword evidence="1" id="KW-1133">Transmembrane helix</keyword>